<dbReference type="Proteomes" id="UP000242519">
    <property type="component" value="Unassembled WGS sequence"/>
</dbReference>
<keyword evidence="2" id="KW-0472">Membrane</keyword>
<feature type="compositionally biased region" description="Polar residues" evidence="1">
    <location>
        <begin position="2807"/>
        <end position="2816"/>
    </location>
</feature>
<dbReference type="PANTHER" id="PTHR12526:SF630">
    <property type="entry name" value="GLYCOSYLTRANSFERASE"/>
    <property type="match status" value="1"/>
</dbReference>
<feature type="transmembrane region" description="Helical" evidence="2">
    <location>
        <begin position="1317"/>
        <end position="1336"/>
    </location>
</feature>
<evidence type="ECO:0000313" key="4">
    <source>
        <dbReference type="Proteomes" id="UP000242519"/>
    </source>
</evidence>
<feature type="transmembrane region" description="Helical" evidence="2">
    <location>
        <begin position="941"/>
        <end position="962"/>
    </location>
</feature>
<dbReference type="SUPFAM" id="SSF53756">
    <property type="entry name" value="UDP-Glycosyltransferase/glycogen phosphorylase"/>
    <property type="match status" value="1"/>
</dbReference>
<reference evidence="3 4" key="1">
    <citation type="submission" date="2017-04" db="EMBL/GenBank/DDBJ databases">
        <title>Draft genome sequence of Marssonina coronaria NL1: causal agent of apple blotch.</title>
        <authorList>
            <person name="Cheng Q."/>
        </authorList>
    </citation>
    <scope>NUCLEOTIDE SEQUENCE [LARGE SCALE GENOMIC DNA]</scope>
    <source>
        <strain evidence="3 4">NL1</strain>
    </source>
</reference>
<keyword evidence="4" id="KW-1185">Reference proteome</keyword>
<feature type="transmembrane region" description="Helical" evidence="2">
    <location>
        <begin position="1348"/>
        <end position="1366"/>
    </location>
</feature>
<dbReference type="Gene3D" id="3.40.50.2000">
    <property type="entry name" value="Glycogen Phosphorylase B"/>
    <property type="match status" value="1"/>
</dbReference>
<accession>A0A218Z732</accession>
<name>A0A218Z732_9HELO</name>
<evidence type="ECO:0000256" key="1">
    <source>
        <dbReference type="SAM" id="MobiDB-lite"/>
    </source>
</evidence>
<feature type="transmembrane region" description="Helical" evidence="2">
    <location>
        <begin position="974"/>
        <end position="996"/>
    </location>
</feature>
<dbReference type="InParanoid" id="A0A218Z732"/>
<feature type="transmembrane region" description="Helical" evidence="2">
    <location>
        <begin position="1290"/>
        <end position="1311"/>
    </location>
</feature>
<feature type="transmembrane region" description="Helical" evidence="2">
    <location>
        <begin position="1008"/>
        <end position="1027"/>
    </location>
</feature>
<sequence length="2903" mass="325288">MPSLLDIGVLGVGQPIEHWWQWTFIGISAFCAFVGSVFIALDLISSLRKWRKRDRQSNEIPQRLKSFFRYHDQNTSAVTSEKPRLPPSSFGVYLGEFASPPTRAQVELLSRWDILIMDPLKPGTLEAITSVQTSSQHSRLGRIHLRDVHTPKQRQSDKDIINAVKRVRDLVENRFKASSKNVSPYTGVLLAGWEGWVPTPVLDGLVQYLRGSNLDVYLEIAPPNFLTKTGNPNMANFSGVVVRNGTILTSGHVRDYFQMAVMKTTVKAFVTQTCLRDFRVMVWETVDEESSLSHSVIKRCYIWCRYYSAMVFINSKTGLLDAASVGVQEPLAAFQWLKDQRVMKLHNQWRSTLKLIPRPTVTASTSKLEKIVPSLEYLMPTLDASEQRGRERFRLEDGDSDWAIEDQDTDSRDELGGVQWFRKMPKVRGSPLSFSPTGDSYNLLGCFPIGLSATQEDFNQVVQTQRHLKRMGKLDQIPPSNLRAFGSFFRNFYQEEFKRTSKQIDAQVLQSINDLAAGLWAASDSEDIFDPIEVYIGLDSGFRRTNDVQFWAVSDIDTETASLNIYVSRYCSDISNTILHAYLSSRGCSRHACFAAEVSANDFAAGAPQAALPARMLKDTQLLTPTDIISFFQHMKVCDPEIGGVLLSKIGSLLKEQILDGPSFAQLRELDTAGYLSGKIPEQMIIESRGLWYEKHGYQHFDQDVALQVFREVQSNFVDILCSGRNDELEKITDVLESIITPDGFDAYTDIVALAIFCAARKAAYNEIYLEVSDRNPLFNQYSDQAGAFSELFALGSRCEDYFDLTPSAFGKLLSDRHRAHYGKPHNQPPLQMGFADGFASSYAVAQIDIDDTAVTPPMPAYQRITYLSVFAVPAFIDIILLTTTGHGLYLSAFMSNSESVAATIALMVSLPLSSAIGTWVAIGGSYYLNSVAFPAANLYVATRFIGGFVITLVFGVIGFVIESAATRRIQDGIVFFLYFISLTTYLSLLAVLSCYQFLGSSFQNGRTIIFYALPLLGIAPIITIFIPNHDTGIYLTALYIFLGVLVLGARSISSKWATWYHQITAIDDIALKAWFVKVKGKGNPDTFSGMTDPAALVLARNALLNDVNKERSRRPWTPATTDPLVLKLARGWDATIFLLQWYCRLQNSKQPIPFSTTWNVQVKVGLSSLIEAQRGIRLHNGFVLWRQAGDEVICGVLYFIIALLDKWIELFCGGNVLGLTAGVGNSIRKSTGLGLVYYLIGSVILDYTSHSIAGKLDEKNPEPISSAKYVRESVLKNARTRQKVYITTLIKFLSVHTWSLCFCTTLLFILDGTKDGLISFLAYVAAYTGLLIYQYNKVYSGPRTKGSLLIAIAVALPIGLVIRLLYPTFKYNIVIPLGVATWISALLSLRTAKIGTPKNLIPKDPSAGALYHAYLGLGEDPHWSQNELANFYAKLNASTQAPTASTGANSLLGIEVRAILMSCSEQHLSPPAAQAFPDANRIVGEISKKWNDGTIRLQLVQMKKFLPATANFRALSCFASGGHLHILINMPDEGNSKGRPFANNNYQFIAEIMLHAGAEFLMNMPHESCVLTESLPACRIFSAQKYKVSESFRREVADEESSEKRAEAMESAKKQLLQYSCLGVDCELGWDKIPGEIRSILFRRCLGERYNLTSANTAWLERNLLKESNLNLQDFIAQCDFGVVMAMNKLKFARSIRSDESLMSLAGHLRDTGTPDSTDYHFDTEPRSLKTWITGPLVYIYNGVGVLLKFFIVSLVADPEFYRELKFVLSSSPPVVANVVTALMSTTWISSKFAQNLILPWFMFHHRDKAQKVWDGAKGTVYALKKNRLVIRSMDETSTSFFHIRPIIGDFKLCKYSKLLDKEPEKPTDLQSVSHFSKDMILKSRTEYGKEGLINEFKYDYAKKVTGGLLRKNRNPRMPLSRTCTAGKDEFQTVHYNRKGFIESGSYVFKDTGSLVRFKYHYRKNAKFDDELLRAEFVFPHVTCNINWCAPPTRHAGKFHRWIPNSRVTEATFVRGEDVYESTWFYDHQHHPTITTQLNGARVDTPDMILEDWLGVLEKPTNCNFNMDNPLYEFPSLKTNFFTRLLRMNKKTLPISTSRARSQLWRAWKNDKYFDGVLTRWLDERLLRDEPLLKPYWHRRDRGALSGAESYLIMHTDAIMASSELSNDISSWTPLAIKLGDLHGFGQGGDALMFTRSQHLQLDTNDSLHVMAVDTGTWPNEGGGVSACRRDVINNLRSIKWHMLVESANDFGLPKHQIEENVQSLKVVPLWGLDFLHPVHGVFHNKLDSEINPVAANAKFEDIQQTFIPALSALVKAARAVTLSPSDIHQATRALVDLNTYFEGPRHWASVWTSNIVKTAWRNLWLSETLPNTTPPSEWFETEHPTLDHLDAAMDLWFRYLFILSIPVPEDIPAVFQASHHSVSAAYGVVCKIKKGCTLQIWDHAISWRETNLYLSSALCILQPFVRNSLLGLMRVTAVLVLNHADQILPCADFFNIGWEIEVGSHYGHIQHRKKFARKVDPVVNGIPDMKKFSPVTEVTTQKPTVTMLSHVWFAKDIKTAILAANVIVNEWGFKDYQLHIYGALDKSPVYSAECQEILASKSLGGNLTMMGTADPKKVLATSWLFLNSSVSEGLPLALGEAALTGVPVVCTDVGASLRVLTDTDDGSRYSEVVAPNDAQSLARAQINILAMIGEWAKYADDKPGQKAPILPFKPGPEDVAIITARMYEKQEQRRKLGLMARNIVQKAFSGERYLREHEQMLWIGKCTSLQRKGEDMEEFSSGQRDIYAPATSLVAPTVMWSRTRPLSSRTSFTSVDDDTNSVRESVWGNSPAWNSSLSPAGPPAAAGSRSHSPSGSHEDLPLWPSHPAGGRRSLSRDRSPKPWARQHGYSRSNLSQVSSFV</sequence>
<evidence type="ECO:0000313" key="3">
    <source>
        <dbReference type="EMBL" id="OWP02996.1"/>
    </source>
</evidence>
<dbReference type="Pfam" id="PF13692">
    <property type="entry name" value="Glyco_trans_1_4"/>
    <property type="match status" value="1"/>
</dbReference>
<dbReference type="EMBL" id="MZNU01000202">
    <property type="protein sequence ID" value="OWP02996.1"/>
    <property type="molecule type" value="Genomic_DNA"/>
</dbReference>
<keyword evidence="2" id="KW-1133">Transmembrane helix</keyword>
<feature type="transmembrane region" description="Helical" evidence="2">
    <location>
        <begin position="867"/>
        <end position="890"/>
    </location>
</feature>
<organism evidence="3 4">
    <name type="scientific">Diplocarpon coronariae</name>
    <dbReference type="NCBI Taxonomy" id="2795749"/>
    <lineage>
        <taxon>Eukaryota</taxon>
        <taxon>Fungi</taxon>
        <taxon>Dikarya</taxon>
        <taxon>Ascomycota</taxon>
        <taxon>Pezizomycotina</taxon>
        <taxon>Leotiomycetes</taxon>
        <taxon>Helotiales</taxon>
        <taxon>Drepanopezizaceae</taxon>
        <taxon>Diplocarpon</taxon>
    </lineage>
</organism>
<protein>
    <submittedName>
        <fullName evidence="3">Glycosyl transferase</fullName>
    </submittedName>
</protein>
<evidence type="ECO:0000256" key="2">
    <source>
        <dbReference type="SAM" id="Phobius"/>
    </source>
</evidence>
<feature type="compositionally biased region" description="Low complexity" evidence="1">
    <location>
        <begin position="2837"/>
        <end position="2857"/>
    </location>
</feature>
<gene>
    <name evidence="3" type="ORF">B2J93_3622</name>
</gene>
<dbReference type="GO" id="GO:0016740">
    <property type="term" value="F:transferase activity"/>
    <property type="evidence" value="ECO:0007669"/>
    <property type="project" value="UniProtKB-KW"/>
</dbReference>
<feature type="transmembrane region" description="Helical" evidence="2">
    <location>
        <begin position="902"/>
        <end position="929"/>
    </location>
</feature>
<keyword evidence="3" id="KW-0808">Transferase</keyword>
<feature type="region of interest" description="Disordered" evidence="1">
    <location>
        <begin position="2807"/>
        <end position="2903"/>
    </location>
</feature>
<proteinExistence type="predicted"/>
<comment type="caution">
    <text evidence="3">The sequence shown here is derived from an EMBL/GenBank/DDBJ whole genome shotgun (WGS) entry which is preliminary data.</text>
</comment>
<feature type="compositionally biased region" description="Polar residues" evidence="1">
    <location>
        <begin position="2891"/>
        <end position="2903"/>
    </location>
</feature>
<dbReference type="STRING" id="503106.A0A218Z732"/>
<dbReference type="OrthoDB" id="2582433at2759"/>
<dbReference type="PANTHER" id="PTHR12526">
    <property type="entry name" value="GLYCOSYLTRANSFERASE"/>
    <property type="match status" value="1"/>
</dbReference>
<feature type="transmembrane region" description="Helical" evidence="2">
    <location>
        <begin position="1033"/>
        <end position="1050"/>
    </location>
</feature>
<feature type="transmembrane region" description="Helical" evidence="2">
    <location>
        <begin position="20"/>
        <end position="44"/>
    </location>
</feature>
<keyword evidence="2" id="KW-0812">Transmembrane</keyword>